<dbReference type="GO" id="GO:0006400">
    <property type="term" value="P:tRNA modification"/>
    <property type="evidence" value="ECO:0007669"/>
    <property type="project" value="TreeGrafter"/>
</dbReference>
<name>A0A7N0T3M6_KALFE</name>
<dbReference type="SUPFAM" id="SSF52540">
    <property type="entry name" value="P-loop containing nucleoside triphosphate hydrolases"/>
    <property type="match status" value="1"/>
</dbReference>
<organism evidence="6 7">
    <name type="scientific">Kalanchoe fedtschenkoi</name>
    <name type="common">Lavender scallops</name>
    <name type="synonym">South American air plant</name>
    <dbReference type="NCBI Taxonomy" id="63787"/>
    <lineage>
        <taxon>Eukaryota</taxon>
        <taxon>Viridiplantae</taxon>
        <taxon>Streptophyta</taxon>
        <taxon>Embryophyta</taxon>
        <taxon>Tracheophyta</taxon>
        <taxon>Spermatophyta</taxon>
        <taxon>Magnoliopsida</taxon>
        <taxon>eudicotyledons</taxon>
        <taxon>Gunneridae</taxon>
        <taxon>Pentapetalae</taxon>
        <taxon>Saxifragales</taxon>
        <taxon>Crassulaceae</taxon>
        <taxon>Kalanchoe</taxon>
    </lineage>
</organism>
<evidence type="ECO:0000256" key="2">
    <source>
        <dbReference type="ARBA" id="ARBA00022679"/>
    </source>
</evidence>
<dbReference type="EnsemblPlants" id="Kaladp0020s0131.1.v1.1">
    <property type="protein sequence ID" value="Kaladp0020s0131.1.v1.1.CDS.1"/>
    <property type="gene ID" value="Kaladp0020s0131.v1.1"/>
</dbReference>
<dbReference type="GO" id="GO:0009691">
    <property type="term" value="P:cytokinin biosynthetic process"/>
    <property type="evidence" value="ECO:0007669"/>
    <property type="project" value="UniProtKB-KW"/>
</dbReference>
<dbReference type="Proteomes" id="UP000594263">
    <property type="component" value="Unplaced"/>
</dbReference>
<keyword evidence="7" id="KW-1185">Reference proteome</keyword>
<protein>
    <submittedName>
        <fullName evidence="6">Uncharacterized protein</fullName>
    </submittedName>
</protein>
<evidence type="ECO:0000256" key="5">
    <source>
        <dbReference type="ARBA" id="ARBA00022840"/>
    </source>
</evidence>
<dbReference type="InterPro" id="IPR039657">
    <property type="entry name" value="Dimethylallyltransferase"/>
</dbReference>
<dbReference type="OMA" id="TFRTHHA"/>
<dbReference type="GO" id="GO:0005524">
    <property type="term" value="F:ATP binding"/>
    <property type="evidence" value="ECO:0007669"/>
    <property type="project" value="UniProtKB-KW"/>
</dbReference>
<evidence type="ECO:0000256" key="3">
    <source>
        <dbReference type="ARBA" id="ARBA00022712"/>
    </source>
</evidence>
<keyword evidence="2" id="KW-0808">Transferase</keyword>
<dbReference type="InterPro" id="IPR027417">
    <property type="entry name" value="P-loop_NTPase"/>
</dbReference>
<dbReference type="Gene3D" id="3.40.50.300">
    <property type="entry name" value="P-loop containing nucleotide triphosphate hydrolases"/>
    <property type="match status" value="1"/>
</dbReference>
<reference evidence="6" key="1">
    <citation type="submission" date="2021-01" db="UniProtKB">
        <authorList>
            <consortium name="EnsemblPlants"/>
        </authorList>
    </citation>
    <scope>IDENTIFICATION</scope>
</reference>
<evidence type="ECO:0000256" key="1">
    <source>
        <dbReference type="ARBA" id="ARBA00005842"/>
    </source>
</evidence>
<evidence type="ECO:0000313" key="6">
    <source>
        <dbReference type="EnsemblPlants" id="Kaladp0020s0131.1.v1.1.CDS.1"/>
    </source>
</evidence>
<dbReference type="GO" id="GO:0005739">
    <property type="term" value="C:mitochondrion"/>
    <property type="evidence" value="ECO:0007669"/>
    <property type="project" value="TreeGrafter"/>
</dbReference>
<dbReference type="AlphaFoldDB" id="A0A7N0T3M6"/>
<dbReference type="Gene3D" id="1.10.287.890">
    <property type="entry name" value="Crystal structure of tRNA isopentenylpyrophosphate transferase (bh2366) domain"/>
    <property type="match status" value="1"/>
</dbReference>
<keyword evidence="4" id="KW-0547">Nucleotide-binding</keyword>
<dbReference type="Gramene" id="Kaladp0020s0131.1.v1.1">
    <property type="protein sequence ID" value="Kaladp0020s0131.1.v1.1.CDS.1"/>
    <property type="gene ID" value="Kaladp0020s0131.v1.1"/>
</dbReference>
<keyword evidence="3" id="KW-0203">Cytokinin biosynthesis</keyword>
<dbReference type="PANTHER" id="PTHR11088:SF74">
    <property type="entry name" value="ADENYLATE ISOPENTENYLTRANSFERASE 5, CHLOROPLASTIC"/>
    <property type="match status" value="1"/>
</dbReference>
<accession>A0A7N0T3M6</accession>
<comment type="similarity">
    <text evidence="1">Belongs to the IPP transferase family.</text>
</comment>
<dbReference type="GO" id="GO:0052381">
    <property type="term" value="F:tRNA dimethylallyltransferase activity"/>
    <property type="evidence" value="ECO:0007669"/>
    <property type="project" value="TreeGrafter"/>
</dbReference>
<dbReference type="PANTHER" id="PTHR11088">
    <property type="entry name" value="TRNA DIMETHYLALLYLTRANSFERASE"/>
    <property type="match status" value="1"/>
</dbReference>
<evidence type="ECO:0000256" key="4">
    <source>
        <dbReference type="ARBA" id="ARBA00022741"/>
    </source>
</evidence>
<proteinExistence type="inferred from homology"/>
<sequence length="282" mass="31395">MAAGQAQPAAKKKVLFILGATATGKSRLSIDMATRFPAEVINSDKIQIYKGLDVITNKLTHHDMRGVPHHLLSVISNPNADYTKTDFCLLALHAIQSIHSSNRLPIIVGGSNSHIEALVDHNPYIDFKQEYDSCFVWIDADEPILFSRVSARVDEMVDSGLLSELCDLDFSSIDCDKGIYRSIGVPELRSYFLAEKSDLAEDESRLQELLRRGIDSMKKNTCDLAAKQAVRIKKFAAAPGRDVVRIDASRVFDSASAEEAERIWEESVRRKGEAIVEIFLKD</sequence>
<evidence type="ECO:0000313" key="7">
    <source>
        <dbReference type="Proteomes" id="UP000594263"/>
    </source>
</evidence>
<keyword evidence="5" id="KW-0067">ATP-binding</keyword>
<dbReference type="Pfam" id="PF01715">
    <property type="entry name" value="IPPT"/>
    <property type="match status" value="2"/>
</dbReference>